<feature type="compositionally biased region" description="Polar residues" evidence="2">
    <location>
        <begin position="264"/>
        <end position="277"/>
    </location>
</feature>
<evidence type="ECO:0000313" key="3">
    <source>
        <dbReference type="EMBL" id="KAK1758373.1"/>
    </source>
</evidence>
<gene>
    <name evidence="3" type="ORF">QBC47DRAFT_139142</name>
</gene>
<keyword evidence="4" id="KW-1185">Reference proteome</keyword>
<feature type="region of interest" description="Disordered" evidence="2">
    <location>
        <begin position="370"/>
        <end position="418"/>
    </location>
</feature>
<accession>A0AAJ0BJJ2</accession>
<name>A0AAJ0BJJ2_9PEZI</name>
<reference evidence="3" key="1">
    <citation type="submission" date="2023-06" db="EMBL/GenBank/DDBJ databases">
        <title>Genome-scale phylogeny and comparative genomics of the fungal order Sordariales.</title>
        <authorList>
            <consortium name="Lawrence Berkeley National Laboratory"/>
            <person name="Hensen N."/>
            <person name="Bonometti L."/>
            <person name="Westerberg I."/>
            <person name="Brannstrom I.O."/>
            <person name="Guillou S."/>
            <person name="Cros-Aarteil S."/>
            <person name="Calhoun S."/>
            <person name="Haridas S."/>
            <person name="Kuo A."/>
            <person name="Mondo S."/>
            <person name="Pangilinan J."/>
            <person name="Riley R."/>
            <person name="Labutti K."/>
            <person name="Andreopoulos B."/>
            <person name="Lipzen A."/>
            <person name="Chen C."/>
            <person name="Yanf M."/>
            <person name="Daum C."/>
            <person name="Ng V."/>
            <person name="Clum A."/>
            <person name="Steindorff A."/>
            <person name="Ohm R."/>
            <person name="Martin F."/>
            <person name="Silar P."/>
            <person name="Natvig D."/>
            <person name="Lalanne C."/>
            <person name="Gautier V."/>
            <person name="Ament-Velasquez S.L."/>
            <person name="Kruys A."/>
            <person name="Hutchinson M.I."/>
            <person name="Powell A.J."/>
            <person name="Barry K."/>
            <person name="Miller A.N."/>
            <person name="Grigoriev I.V."/>
            <person name="Debuchy R."/>
            <person name="Gladieux P."/>
            <person name="Thoren M.H."/>
            <person name="Johannesson H."/>
        </authorList>
    </citation>
    <scope>NUCLEOTIDE SEQUENCE</scope>
    <source>
        <strain evidence="3">PSN4</strain>
    </source>
</reference>
<feature type="compositionally biased region" description="Low complexity" evidence="2">
    <location>
        <begin position="449"/>
        <end position="463"/>
    </location>
</feature>
<dbReference type="Proteomes" id="UP001239445">
    <property type="component" value="Unassembled WGS sequence"/>
</dbReference>
<evidence type="ECO:0000256" key="2">
    <source>
        <dbReference type="SAM" id="MobiDB-lite"/>
    </source>
</evidence>
<feature type="compositionally biased region" description="Polar residues" evidence="2">
    <location>
        <begin position="373"/>
        <end position="388"/>
    </location>
</feature>
<feature type="compositionally biased region" description="Polar residues" evidence="2">
    <location>
        <begin position="60"/>
        <end position="77"/>
    </location>
</feature>
<feature type="coiled-coil region" evidence="1">
    <location>
        <begin position="194"/>
        <end position="246"/>
    </location>
</feature>
<protein>
    <submittedName>
        <fullName evidence="3">Uncharacterized protein</fullName>
    </submittedName>
</protein>
<feature type="region of interest" description="Disordered" evidence="2">
    <location>
        <begin position="1"/>
        <end position="38"/>
    </location>
</feature>
<sequence>MTSAMTKLPSDSFWPAGAGENEVRLPFPNLPSDSNSSVISPLTLPRGTYGYFDQVPNKTAQISSTSIRQSSVYSPPSSGVRGPPLRQFLSPHFGPTARNGVPQHRSSSLPPTHRDPVADSNRPRTNTATTARSIAHLGLTQVQMTNGAPSSAPGIFSNGAPPMGHLRTMAVESPGAQSNDQAIRRLVQQNGRIREAWEAERKYLEANRERAEEVYKEERALMEEERAEWEAERAVLLTEIERLQQQISTLGGRVGRPRDGGNAAKSSKTALHSTQSLRGGGGWDTSPESLRSSTSSQGNGPRNGEAMRNTVTLSHAQTDGLANRGLVSTEGSVFHAASSTGLPAVPEDESGPVPVVDVQEIHPELEGIPIKANTIQKPTFTFTGSPTERASGSSSRTSSPPSSSNRPKISSQGSNEQTLQVLAAEESARLTMHAGHTPSHSLSLIPTVSSSGAHTASSSGESTPTMSQADGAVNQETIILTTQKIRVRGAESLIAPAYPDPLAEYHHDPEPVHEAADDRELKGPLMVRNMPAHDEIFFRRLSDKLEEVIKDDQAALPAVLKDLAEEAEPTEQAKPDAPAEEAKQEKATGEQGGVSGAVSDSGSTEKSQSSPKSDEEAELDIPLKIKSSMNFGAPFGTFR</sequence>
<keyword evidence="1" id="KW-0175">Coiled coil</keyword>
<proteinExistence type="predicted"/>
<feature type="compositionally biased region" description="Low complexity" evidence="2">
    <location>
        <begin position="389"/>
        <end position="411"/>
    </location>
</feature>
<evidence type="ECO:0000256" key="1">
    <source>
        <dbReference type="SAM" id="Coils"/>
    </source>
</evidence>
<organism evidence="3 4">
    <name type="scientific">Echria macrotheca</name>
    <dbReference type="NCBI Taxonomy" id="438768"/>
    <lineage>
        <taxon>Eukaryota</taxon>
        <taxon>Fungi</taxon>
        <taxon>Dikarya</taxon>
        <taxon>Ascomycota</taxon>
        <taxon>Pezizomycotina</taxon>
        <taxon>Sordariomycetes</taxon>
        <taxon>Sordariomycetidae</taxon>
        <taxon>Sordariales</taxon>
        <taxon>Schizotheciaceae</taxon>
        <taxon>Echria</taxon>
    </lineage>
</organism>
<feature type="region of interest" description="Disordered" evidence="2">
    <location>
        <begin position="60"/>
        <end position="127"/>
    </location>
</feature>
<feature type="compositionally biased region" description="Polar residues" evidence="2">
    <location>
        <begin position="438"/>
        <end position="448"/>
    </location>
</feature>
<comment type="caution">
    <text evidence="3">The sequence shown here is derived from an EMBL/GenBank/DDBJ whole genome shotgun (WGS) entry which is preliminary data.</text>
</comment>
<feature type="compositionally biased region" description="Low complexity" evidence="2">
    <location>
        <begin position="286"/>
        <end position="296"/>
    </location>
</feature>
<feature type="region of interest" description="Disordered" evidence="2">
    <location>
        <begin position="562"/>
        <end position="639"/>
    </location>
</feature>
<feature type="region of interest" description="Disordered" evidence="2">
    <location>
        <begin position="432"/>
        <end position="468"/>
    </location>
</feature>
<dbReference type="EMBL" id="MU839829">
    <property type="protein sequence ID" value="KAK1758373.1"/>
    <property type="molecule type" value="Genomic_DNA"/>
</dbReference>
<feature type="region of interest" description="Disordered" evidence="2">
    <location>
        <begin position="248"/>
        <end position="306"/>
    </location>
</feature>
<dbReference type="AlphaFoldDB" id="A0AAJ0BJJ2"/>
<evidence type="ECO:0000313" key="4">
    <source>
        <dbReference type="Proteomes" id="UP001239445"/>
    </source>
</evidence>